<proteinExistence type="predicted"/>
<dbReference type="EMBL" id="JAPZBU010000007">
    <property type="protein sequence ID" value="KAJ5394715.1"/>
    <property type="molecule type" value="Genomic_DNA"/>
</dbReference>
<dbReference type="GeneID" id="81370119"/>
<gene>
    <name evidence="2" type="ORF">N7509_006502</name>
</gene>
<organism evidence="2 3">
    <name type="scientific">Penicillium cosmopolitanum</name>
    <dbReference type="NCBI Taxonomy" id="1131564"/>
    <lineage>
        <taxon>Eukaryota</taxon>
        <taxon>Fungi</taxon>
        <taxon>Dikarya</taxon>
        <taxon>Ascomycota</taxon>
        <taxon>Pezizomycotina</taxon>
        <taxon>Eurotiomycetes</taxon>
        <taxon>Eurotiomycetidae</taxon>
        <taxon>Eurotiales</taxon>
        <taxon>Aspergillaceae</taxon>
        <taxon>Penicillium</taxon>
    </lineage>
</organism>
<comment type="caution">
    <text evidence="2">The sequence shown here is derived from an EMBL/GenBank/DDBJ whole genome shotgun (WGS) entry which is preliminary data.</text>
</comment>
<reference evidence="2" key="1">
    <citation type="submission" date="2022-12" db="EMBL/GenBank/DDBJ databases">
        <authorList>
            <person name="Petersen C."/>
        </authorList>
    </citation>
    <scope>NUCLEOTIDE SEQUENCE</scope>
    <source>
        <strain evidence="2">IBT 29677</strain>
    </source>
</reference>
<evidence type="ECO:0000313" key="3">
    <source>
        <dbReference type="Proteomes" id="UP001147747"/>
    </source>
</evidence>
<name>A0A9X0B941_9EURO</name>
<feature type="region of interest" description="Disordered" evidence="1">
    <location>
        <begin position="88"/>
        <end position="130"/>
    </location>
</feature>
<sequence length="130" mass="14650">MEKLTTEVPTWGFEPYLPHRTFCETQNLDNDKRFVDVAMVQATSHASAAGHTDDQNFIIQMEDTIGEDKIWGFDPDLSCLSFCATQSDDNDSHRANVPKVPSNASAQPFEPETNIVETRRASPFPPRTYN</sequence>
<dbReference type="AlphaFoldDB" id="A0A9X0B941"/>
<evidence type="ECO:0000256" key="1">
    <source>
        <dbReference type="SAM" id="MobiDB-lite"/>
    </source>
</evidence>
<dbReference type="OrthoDB" id="4372923at2759"/>
<dbReference type="RefSeq" id="XP_056488400.1">
    <property type="nucleotide sequence ID" value="XM_056631139.1"/>
</dbReference>
<keyword evidence="3" id="KW-1185">Reference proteome</keyword>
<evidence type="ECO:0000313" key="2">
    <source>
        <dbReference type="EMBL" id="KAJ5394715.1"/>
    </source>
</evidence>
<accession>A0A9X0B941</accession>
<dbReference type="Proteomes" id="UP001147747">
    <property type="component" value="Unassembled WGS sequence"/>
</dbReference>
<reference evidence="2" key="2">
    <citation type="journal article" date="2023" name="IMA Fungus">
        <title>Comparative genomic study of the Penicillium genus elucidates a diverse pangenome and 15 lateral gene transfer events.</title>
        <authorList>
            <person name="Petersen C."/>
            <person name="Sorensen T."/>
            <person name="Nielsen M.R."/>
            <person name="Sondergaard T.E."/>
            <person name="Sorensen J.L."/>
            <person name="Fitzpatrick D.A."/>
            <person name="Frisvad J.C."/>
            <person name="Nielsen K.L."/>
        </authorList>
    </citation>
    <scope>NUCLEOTIDE SEQUENCE</scope>
    <source>
        <strain evidence="2">IBT 29677</strain>
    </source>
</reference>
<protein>
    <submittedName>
        <fullName evidence="2">Uncharacterized protein</fullName>
    </submittedName>
</protein>